<accession>A0ABU8LXL3</accession>
<sequence>MALSGAIVSLVPVVTGLSFVLCPVGLALSLIGLRLAAGRRTGHTLAWVGVFAAVIGLLVGTSTTVSRVSASAPAPSAPTFTPPTYSYPSYTYPSYSYPSYTPTPTAPATTAPVTPRTYRGSGDDVVSVSNQPGAYVLEFSCPRCSGNTVLRSDGSERLLVNTIGSYEGKRWIDIRDGSVTTQLEVEATGSWTITIGGLDRATQANGQVSGEGDDVVMMSGNSSVASVTNRGSGNFVVHVLSGTRSRIDLAVNEIGSYNGTVSLDTPALVQVTSEGNWSITPR</sequence>
<dbReference type="Proteomes" id="UP001369736">
    <property type="component" value="Unassembled WGS sequence"/>
</dbReference>
<name>A0ABU8LXL3_9PSEU</name>
<keyword evidence="3" id="KW-1185">Reference proteome</keyword>
<feature type="transmembrane region" description="Helical" evidence="1">
    <location>
        <begin position="45"/>
        <end position="65"/>
    </location>
</feature>
<dbReference type="EMBL" id="JBBEGM010000001">
    <property type="protein sequence ID" value="MEJ2859511.1"/>
    <property type="molecule type" value="Genomic_DNA"/>
</dbReference>
<evidence type="ECO:0008006" key="4">
    <source>
        <dbReference type="Google" id="ProtNLM"/>
    </source>
</evidence>
<comment type="caution">
    <text evidence="2">The sequence shown here is derived from an EMBL/GenBank/DDBJ whole genome shotgun (WGS) entry which is preliminary data.</text>
</comment>
<evidence type="ECO:0000313" key="3">
    <source>
        <dbReference type="Proteomes" id="UP001369736"/>
    </source>
</evidence>
<proteinExistence type="predicted"/>
<keyword evidence="1" id="KW-1133">Transmembrane helix</keyword>
<evidence type="ECO:0000313" key="2">
    <source>
        <dbReference type="EMBL" id="MEJ2859511.1"/>
    </source>
</evidence>
<feature type="transmembrane region" description="Helical" evidence="1">
    <location>
        <begin position="6"/>
        <end position="33"/>
    </location>
</feature>
<organism evidence="2 3">
    <name type="scientific">Actinomycetospora flava</name>
    <dbReference type="NCBI Taxonomy" id="3129232"/>
    <lineage>
        <taxon>Bacteria</taxon>
        <taxon>Bacillati</taxon>
        <taxon>Actinomycetota</taxon>
        <taxon>Actinomycetes</taxon>
        <taxon>Pseudonocardiales</taxon>
        <taxon>Pseudonocardiaceae</taxon>
        <taxon>Actinomycetospora</taxon>
    </lineage>
</organism>
<keyword evidence="1" id="KW-0812">Transmembrane</keyword>
<keyword evidence="1" id="KW-0472">Membrane</keyword>
<gene>
    <name evidence="2" type="ORF">WCD58_00005</name>
</gene>
<reference evidence="2 3" key="1">
    <citation type="submission" date="2024-03" db="EMBL/GenBank/DDBJ databases">
        <title>Actinomycetospora sp. OC33-EN07, a novel actinomycete isolated from wild orchid (Aerides multiflora).</title>
        <authorList>
            <person name="Suriyachadkun C."/>
        </authorList>
    </citation>
    <scope>NUCLEOTIDE SEQUENCE [LARGE SCALE GENOMIC DNA]</scope>
    <source>
        <strain evidence="2 3">OC33-EN07</strain>
    </source>
</reference>
<evidence type="ECO:0000256" key="1">
    <source>
        <dbReference type="SAM" id="Phobius"/>
    </source>
</evidence>
<protein>
    <recommendedName>
        <fullName evidence="4">DUF4190 domain-containing protein</fullName>
    </recommendedName>
</protein>
<dbReference type="RefSeq" id="WP_337698580.1">
    <property type="nucleotide sequence ID" value="NZ_JBBEGM010000001.1"/>
</dbReference>